<protein>
    <submittedName>
        <fullName evidence="6">Sulfatase-like hydrolase/transferase</fullName>
    </submittedName>
</protein>
<comment type="caution">
    <text evidence="6">The sequence shown here is derived from an EMBL/GenBank/DDBJ whole genome shotgun (WGS) entry which is preliminary data.</text>
</comment>
<keyword evidence="3 6" id="KW-0378">Hydrolase</keyword>
<sequence>MQKKPNVIVCICDQLRAFEVGCYGNAVIRTPNIDRLARDGVRFEHAVSTDPVCMPARSSLISGQYARTCTGALGNASVPDEHGRPIVASWPLQDRVHLPDATIAEQFQAAGYDTALIGKWHIHPAPEIVGFDYTLHPRVNHRHTGQDFVENGGPPQLVDGFSVDHEIENVLSYLAADRDNPFFLYYSISPPHMPLADAPEAYLTMYDPDDMPLRPNVYVDGQMAYDEHWFKVYLWDFLYYSQQLPHTLDLPKGFDLRTLTALYYGLTTWVDDMVGRMMEGLRANGLLENTIVVFTSDHGDNLGSHHTFNKGLLIEESIRIPLIFHAPWLWDAAVNRTQVAQLVDIMPTLLDASGSPVPGHVQGRNLSPILTGARQQLDEYWGFIETSDGEIGVRTPTHLLGRRALRSDGSAEQEPTSFFDLQDDPYEMNNLAGTSRQSQTLAELDDLLNAWDMCTPWMN</sequence>
<dbReference type="AlphaFoldDB" id="A0A6B1D8F7"/>
<dbReference type="PANTHER" id="PTHR42693:SF53">
    <property type="entry name" value="ENDO-4-O-SULFATASE"/>
    <property type="match status" value="1"/>
</dbReference>
<keyword evidence="2" id="KW-0479">Metal-binding</keyword>
<evidence type="ECO:0000256" key="1">
    <source>
        <dbReference type="ARBA" id="ARBA00008779"/>
    </source>
</evidence>
<dbReference type="InterPro" id="IPR000917">
    <property type="entry name" value="Sulfatase_N"/>
</dbReference>
<name>A0A6B1D8F7_9CHLR</name>
<evidence type="ECO:0000256" key="4">
    <source>
        <dbReference type="ARBA" id="ARBA00022837"/>
    </source>
</evidence>
<dbReference type="InterPro" id="IPR024607">
    <property type="entry name" value="Sulfatase_CS"/>
</dbReference>
<dbReference type="InterPro" id="IPR050738">
    <property type="entry name" value="Sulfatase"/>
</dbReference>
<dbReference type="SUPFAM" id="SSF53649">
    <property type="entry name" value="Alkaline phosphatase-like"/>
    <property type="match status" value="1"/>
</dbReference>
<proteinExistence type="inferred from homology"/>
<dbReference type="EMBL" id="VXMH01000067">
    <property type="protein sequence ID" value="MYC95819.1"/>
    <property type="molecule type" value="Genomic_DNA"/>
</dbReference>
<keyword evidence="4" id="KW-0106">Calcium</keyword>
<dbReference type="GO" id="GO:0046872">
    <property type="term" value="F:metal ion binding"/>
    <property type="evidence" value="ECO:0007669"/>
    <property type="project" value="UniProtKB-KW"/>
</dbReference>
<dbReference type="GO" id="GO:0016740">
    <property type="term" value="F:transferase activity"/>
    <property type="evidence" value="ECO:0007669"/>
    <property type="project" value="UniProtKB-KW"/>
</dbReference>
<keyword evidence="6" id="KW-0808">Transferase</keyword>
<gene>
    <name evidence="6" type="ORF">F4X14_12720</name>
</gene>
<evidence type="ECO:0000256" key="3">
    <source>
        <dbReference type="ARBA" id="ARBA00022801"/>
    </source>
</evidence>
<dbReference type="Gene3D" id="3.40.720.10">
    <property type="entry name" value="Alkaline Phosphatase, subunit A"/>
    <property type="match status" value="1"/>
</dbReference>
<organism evidence="6">
    <name type="scientific">Caldilineaceae bacterium SB0661_bin_32</name>
    <dbReference type="NCBI Taxonomy" id="2605255"/>
    <lineage>
        <taxon>Bacteria</taxon>
        <taxon>Bacillati</taxon>
        <taxon>Chloroflexota</taxon>
        <taxon>Caldilineae</taxon>
        <taxon>Caldilineales</taxon>
        <taxon>Caldilineaceae</taxon>
    </lineage>
</organism>
<dbReference type="InterPro" id="IPR017850">
    <property type="entry name" value="Alkaline_phosphatase_core_sf"/>
</dbReference>
<dbReference type="GO" id="GO:0004065">
    <property type="term" value="F:arylsulfatase activity"/>
    <property type="evidence" value="ECO:0007669"/>
    <property type="project" value="TreeGrafter"/>
</dbReference>
<reference evidence="6" key="1">
    <citation type="submission" date="2019-09" db="EMBL/GenBank/DDBJ databases">
        <title>Characterisation of the sponge microbiome using genome-centric metagenomics.</title>
        <authorList>
            <person name="Engelberts J.P."/>
            <person name="Robbins S.J."/>
            <person name="De Goeij J.M."/>
            <person name="Aranda M."/>
            <person name="Bell S.C."/>
            <person name="Webster N.S."/>
        </authorList>
    </citation>
    <scope>NUCLEOTIDE SEQUENCE</scope>
    <source>
        <strain evidence="6">SB0661_bin_32</strain>
    </source>
</reference>
<dbReference type="Pfam" id="PF00884">
    <property type="entry name" value="Sulfatase"/>
    <property type="match status" value="1"/>
</dbReference>
<evidence type="ECO:0000313" key="6">
    <source>
        <dbReference type="EMBL" id="MYC95819.1"/>
    </source>
</evidence>
<comment type="similarity">
    <text evidence="1">Belongs to the sulfatase family.</text>
</comment>
<feature type="domain" description="Sulfatase N-terminal" evidence="5">
    <location>
        <begin position="5"/>
        <end position="354"/>
    </location>
</feature>
<evidence type="ECO:0000259" key="5">
    <source>
        <dbReference type="Pfam" id="PF00884"/>
    </source>
</evidence>
<dbReference type="PANTHER" id="PTHR42693">
    <property type="entry name" value="ARYLSULFATASE FAMILY MEMBER"/>
    <property type="match status" value="1"/>
</dbReference>
<dbReference type="PROSITE" id="PS00149">
    <property type="entry name" value="SULFATASE_2"/>
    <property type="match status" value="1"/>
</dbReference>
<evidence type="ECO:0000256" key="2">
    <source>
        <dbReference type="ARBA" id="ARBA00022723"/>
    </source>
</evidence>
<accession>A0A6B1D8F7</accession>